<name>A0AAN8YJ05_SOLBU</name>
<proteinExistence type="predicted"/>
<gene>
    <name evidence="1" type="ORF">RDI58_009984</name>
</gene>
<dbReference type="Proteomes" id="UP001371456">
    <property type="component" value="Unassembled WGS sequence"/>
</dbReference>
<dbReference type="AlphaFoldDB" id="A0AAN8YJ05"/>
<accession>A0AAN8YJ05</accession>
<evidence type="ECO:0000313" key="2">
    <source>
        <dbReference type="Proteomes" id="UP001371456"/>
    </source>
</evidence>
<sequence>MNTLALRSSSVLTAAPVTHGVLLKFTAAAAD</sequence>
<comment type="caution">
    <text evidence="1">The sequence shown here is derived from an EMBL/GenBank/DDBJ whole genome shotgun (WGS) entry which is preliminary data.</text>
</comment>
<reference evidence="1 2" key="1">
    <citation type="submission" date="2024-02" db="EMBL/GenBank/DDBJ databases">
        <title>de novo genome assembly of Solanum bulbocastanum strain 11H21.</title>
        <authorList>
            <person name="Hosaka A.J."/>
        </authorList>
    </citation>
    <scope>NUCLEOTIDE SEQUENCE [LARGE SCALE GENOMIC DNA]</scope>
    <source>
        <tissue evidence="1">Young leaves</tissue>
    </source>
</reference>
<keyword evidence="2" id="KW-1185">Reference proteome</keyword>
<evidence type="ECO:0000313" key="1">
    <source>
        <dbReference type="EMBL" id="KAK6790903.1"/>
    </source>
</evidence>
<organism evidence="1 2">
    <name type="scientific">Solanum bulbocastanum</name>
    <name type="common">Wild potato</name>
    <dbReference type="NCBI Taxonomy" id="147425"/>
    <lineage>
        <taxon>Eukaryota</taxon>
        <taxon>Viridiplantae</taxon>
        <taxon>Streptophyta</taxon>
        <taxon>Embryophyta</taxon>
        <taxon>Tracheophyta</taxon>
        <taxon>Spermatophyta</taxon>
        <taxon>Magnoliopsida</taxon>
        <taxon>eudicotyledons</taxon>
        <taxon>Gunneridae</taxon>
        <taxon>Pentapetalae</taxon>
        <taxon>asterids</taxon>
        <taxon>lamiids</taxon>
        <taxon>Solanales</taxon>
        <taxon>Solanaceae</taxon>
        <taxon>Solanoideae</taxon>
        <taxon>Solaneae</taxon>
        <taxon>Solanum</taxon>
    </lineage>
</organism>
<dbReference type="EMBL" id="JBANQN010000004">
    <property type="protein sequence ID" value="KAK6790903.1"/>
    <property type="molecule type" value="Genomic_DNA"/>
</dbReference>
<protein>
    <submittedName>
        <fullName evidence="1">Uncharacterized protein</fullName>
    </submittedName>
</protein>